<dbReference type="PANTHER" id="PTHR30537">
    <property type="entry name" value="HTH-TYPE TRANSCRIPTIONAL REGULATOR"/>
    <property type="match status" value="1"/>
</dbReference>
<evidence type="ECO:0000313" key="7">
    <source>
        <dbReference type="Proteomes" id="UP000244173"/>
    </source>
</evidence>
<dbReference type="PANTHER" id="PTHR30537:SF79">
    <property type="entry name" value="TRANSCRIPTIONAL REGULATOR-RELATED"/>
    <property type="match status" value="1"/>
</dbReference>
<dbReference type="PROSITE" id="PS50931">
    <property type="entry name" value="HTH_LYSR"/>
    <property type="match status" value="1"/>
</dbReference>
<dbReference type="EMBL" id="CP028519">
    <property type="protein sequence ID" value="AVY95517.1"/>
    <property type="molecule type" value="Genomic_DNA"/>
</dbReference>
<dbReference type="GO" id="GO:0003700">
    <property type="term" value="F:DNA-binding transcription factor activity"/>
    <property type="evidence" value="ECO:0007669"/>
    <property type="project" value="InterPro"/>
</dbReference>
<dbReference type="AlphaFoldDB" id="A0A2S0PE26"/>
<dbReference type="Proteomes" id="UP000244173">
    <property type="component" value="Chromosome"/>
</dbReference>
<sequence>METTPDYQNDPPLRALRTFEAFARLDTVTAAARELGITASAVSHQLRLLEEFLQTPLTERQGRKLVLTEAGGEYYRAIRSAFTLLRGATGQVLDSASTRQITLSVIPLFGLGWLVPRLPSFLAAHPGLDLNILYAHHRNYLSDAADLSVRFGSGQWRGYRSTRLLPGAAVPVCSREFLDRHGPLSDPGALAGLPLLHDEDRGTWGLWLSQAGVTHHARPTGLLFEDGLLTLAAARAGLGCALLREPLIRDELASGALVKLFDQSCDDGRDYYLCSRADSFLSEDARLLSAWLEKEAAASQQTANGGHDPV</sequence>
<comment type="similarity">
    <text evidence="1">Belongs to the LysR transcriptional regulatory family.</text>
</comment>
<dbReference type="InterPro" id="IPR036390">
    <property type="entry name" value="WH_DNA-bd_sf"/>
</dbReference>
<keyword evidence="2" id="KW-0805">Transcription regulation</keyword>
<evidence type="ECO:0000313" key="6">
    <source>
        <dbReference type="EMBL" id="AVY95517.1"/>
    </source>
</evidence>
<evidence type="ECO:0000256" key="1">
    <source>
        <dbReference type="ARBA" id="ARBA00009437"/>
    </source>
</evidence>
<dbReference type="SUPFAM" id="SSF46785">
    <property type="entry name" value="Winged helix' DNA-binding domain"/>
    <property type="match status" value="1"/>
</dbReference>
<evidence type="ECO:0000259" key="5">
    <source>
        <dbReference type="PROSITE" id="PS50931"/>
    </source>
</evidence>
<dbReference type="KEGG" id="maer:DAI18_16780"/>
<accession>A0A2S0PE26</accession>
<protein>
    <submittedName>
        <fullName evidence="6">LysR family transcriptional regulator</fullName>
    </submittedName>
</protein>
<evidence type="ECO:0000256" key="3">
    <source>
        <dbReference type="ARBA" id="ARBA00023125"/>
    </source>
</evidence>
<dbReference type="InterPro" id="IPR000847">
    <property type="entry name" value="LysR_HTH_N"/>
</dbReference>
<dbReference type="STRING" id="1122240.GCA_000620105_02345"/>
<evidence type="ECO:0000256" key="2">
    <source>
        <dbReference type="ARBA" id="ARBA00023015"/>
    </source>
</evidence>
<keyword evidence="3" id="KW-0238">DNA-binding</keyword>
<dbReference type="GO" id="GO:0043565">
    <property type="term" value="F:sequence-specific DNA binding"/>
    <property type="evidence" value="ECO:0007669"/>
    <property type="project" value="TreeGrafter"/>
</dbReference>
<dbReference type="Gene3D" id="3.40.190.10">
    <property type="entry name" value="Periplasmic binding protein-like II"/>
    <property type="match status" value="2"/>
</dbReference>
<name>A0A2S0PE26_9NEIS</name>
<proteinExistence type="inferred from homology"/>
<dbReference type="Gene3D" id="1.10.10.10">
    <property type="entry name" value="Winged helix-like DNA-binding domain superfamily/Winged helix DNA-binding domain"/>
    <property type="match status" value="1"/>
</dbReference>
<dbReference type="RefSeq" id="WP_107889977.1">
    <property type="nucleotide sequence ID" value="NZ_CP028519.1"/>
</dbReference>
<dbReference type="OrthoDB" id="9124618at2"/>
<dbReference type="Pfam" id="PF03466">
    <property type="entry name" value="LysR_substrate"/>
    <property type="match status" value="1"/>
</dbReference>
<dbReference type="Pfam" id="PF00126">
    <property type="entry name" value="HTH_1"/>
    <property type="match status" value="1"/>
</dbReference>
<dbReference type="InterPro" id="IPR058163">
    <property type="entry name" value="LysR-type_TF_proteobact-type"/>
</dbReference>
<keyword evidence="4" id="KW-0804">Transcription</keyword>
<dbReference type="InterPro" id="IPR005119">
    <property type="entry name" value="LysR_subst-bd"/>
</dbReference>
<keyword evidence="7" id="KW-1185">Reference proteome</keyword>
<dbReference type="CDD" id="cd08432">
    <property type="entry name" value="PBP2_GcdR_TrpI_HvrB_AmpR_like"/>
    <property type="match status" value="1"/>
</dbReference>
<dbReference type="GO" id="GO:0006351">
    <property type="term" value="P:DNA-templated transcription"/>
    <property type="evidence" value="ECO:0007669"/>
    <property type="project" value="TreeGrafter"/>
</dbReference>
<feature type="domain" description="HTH lysR-type" evidence="5">
    <location>
        <begin position="11"/>
        <end position="68"/>
    </location>
</feature>
<organism evidence="6 7">
    <name type="scientific">Microvirgula aerodenitrificans</name>
    <dbReference type="NCBI Taxonomy" id="57480"/>
    <lineage>
        <taxon>Bacteria</taxon>
        <taxon>Pseudomonadati</taxon>
        <taxon>Pseudomonadota</taxon>
        <taxon>Betaproteobacteria</taxon>
        <taxon>Neisseriales</taxon>
        <taxon>Aquaspirillaceae</taxon>
        <taxon>Microvirgula</taxon>
    </lineage>
</organism>
<dbReference type="InterPro" id="IPR036388">
    <property type="entry name" value="WH-like_DNA-bd_sf"/>
</dbReference>
<reference evidence="6 7" key="1">
    <citation type="submission" date="2018-04" db="EMBL/GenBank/DDBJ databases">
        <title>Denitrifier Microvirgula.</title>
        <authorList>
            <person name="Anderson E."/>
            <person name="Jang J."/>
            <person name="Ishii S."/>
        </authorList>
    </citation>
    <scope>NUCLEOTIDE SEQUENCE [LARGE SCALE GENOMIC DNA]</scope>
    <source>
        <strain evidence="6 7">BE2.4</strain>
    </source>
</reference>
<gene>
    <name evidence="6" type="ORF">DAI18_16780</name>
</gene>
<evidence type="ECO:0000256" key="4">
    <source>
        <dbReference type="ARBA" id="ARBA00023163"/>
    </source>
</evidence>
<dbReference type="SUPFAM" id="SSF53850">
    <property type="entry name" value="Periplasmic binding protein-like II"/>
    <property type="match status" value="1"/>
</dbReference>